<dbReference type="AlphaFoldDB" id="A0A2K0WS88"/>
<sequence length="197" mass="22127">MGSSCTEGAAITIQPLPQVSPIEHGSDVFRRFETCRESVNGHLKKYFESIGHDKSHEDLAGLYTRPLPPRESEADQSARLSQASAIKDLIKLDDILRQIKQQERSYMKAISPLIVAWTVFCFTLPYVTSQSDLSVLLKIGAVSGVFAIAVQLVRKFLQLRKTTPLQHKVRGLVRAFKNGTIRYRDPEEVMISSLNKL</sequence>
<evidence type="ECO:0000313" key="3">
    <source>
        <dbReference type="Proteomes" id="UP000236664"/>
    </source>
</evidence>
<accession>A0A2K0WS88</accession>
<dbReference type="EMBL" id="MTQA01000028">
    <property type="protein sequence ID" value="PNP85163.1"/>
    <property type="molecule type" value="Genomic_DNA"/>
</dbReference>
<feature type="transmembrane region" description="Helical" evidence="1">
    <location>
        <begin position="106"/>
        <end position="127"/>
    </location>
</feature>
<comment type="caution">
    <text evidence="2">The sequence shown here is derived from an EMBL/GenBank/DDBJ whole genome shotgun (WGS) entry which is preliminary data.</text>
</comment>
<evidence type="ECO:0000313" key="2">
    <source>
        <dbReference type="EMBL" id="PNP85163.1"/>
    </source>
</evidence>
<protein>
    <submittedName>
        <fullName evidence="2">Uncharacterized protein</fullName>
    </submittedName>
</protein>
<dbReference type="Proteomes" id="UP000236664">
    <property type="component" value="Unassembled WGS sequence"/>
</dbReference>
<name>A0A2K0WS88_GIBNY</name>
<feature type="transmembrane region" description="Helical" evidence="1">
    <location>
        <begin position="133"/>
        <end position="153"/>
    </location>
</feature>
<keyword evidence="3" id="KW-1185">Reference proteome</keyword>
<proteinExistence type="predicted"/>
<dbReference type="OrthoDB" id="4990776at2759"/>
<organism evidence="2 3">
    <name type="scientific">Gibberella nygamai</name>
    <name type="common">Bean root rot disease fungus</name>
    <name type="synonym">Fusarium nygamai</name>
    <dbReference type="NCBI Taxonomy" id="42673"/>
    <lineage>
        <taxon>Eukaryota</taxon>
        <taxon>Fungi</taxon>
        <taxon>Dikarya</taxon>
        <taxon>Ascomycota</taxon>
        <taxon>Pezizomycotina</taxon>
        <taxon>Sordariomycetes</taxon>
        <taxon>Hypocreomycetidae</taxon>
        <taxon>Hypocreales</taxon>
        <taxon>Nectriaceae</taxon>
        <taxon>Fusarium</taxon>
        <taxon>Fusarium fujikuroi species complex</taxon>
    </lineage>
</organism>
<keyword evidence="1" id="KW-1133">Transmembrane helix</keyword>
<dbReference type="STRING" id="42673.A0A2K0WS88"/>
<keyword evidence="1" id="KW-0472">Membrane</keyword>
<gene>
    <name evidence="2" type="ORF">FNYG_01392</name>
</gene>
<reference evidence="2 3" key="1">
    <citation type="submission" date="2017-06" db="EMBL/GenBank/DDBJ databases">
        <title>Genome of Fusarium nygamai isolate CS10214.</title>
        <authorList>
            <person name="Gardiner D.M."/>
            <person name="Obanor F."/>
            <person name="Kazan K."/>
        </authorList>
    </citation>
    <scope>NUCLEOTIDE SEQUENCE [LARGE SCALE GENOMIC DNA]</scope>
    <source>
        <strain evidence="2 3">CS10214</strain>
    </source>
</reference>
<keyword evidence="1" id="KW-0812">Transmembrane</keyword>
<evidence type="ECO:0000256" key="1">
    <source>
        <dbReference type="SAM" id="Phobius"/>
    </source>
</evidence>